<sequence length="205" mass="23080">MIGPGQPQRVGSFRYYLSEQRWEWADAVAQMHGYSPGTMPPTTELLLKHKHPDDRERVTRAFDKILRGEPFSSRHRIIDTHGRTHWVVVVGDRLLADDGGLLGASGFYIDVSDAMQSDLTEAVAEIAASRAEIEQAKGILMMSYRIDADRAFELLVWRSQETNTKVRDIALQFMQAVTGIEFSADTTQQIDRILINLPVASPQQP</sequence>
<evidence type="ECO:0000313" key="4">
    <source>
        <dbReference type="Proteomes" id="UP000694460"/>
    </source>
</evidence>
<dbReference type="PROSITE" id="PS50921">
    <property type="entry name" value="ANTAR"/>
    <property type="match status" value="1"/>
</dbReference>
<dbReference type="EMBL" id="JAGIOP010000002">
    <property type="protein sequence ID" value="MBP2452420.1"/>
    <property type="molecule type" value="Genomic_DNA"/>
</dbReference>
<dbReference type="Proteomes" id="UP000694460">
    <property type="component" value="Unassembled WGS sequence"/>
</dbReference>
<dbReference type="RefSeq" id="WP_307870004.1">
    <property type="nucleotide sequence ID" value="NZ_JAGIOP010000002.1"/>
</dbReference>
<feature type="domain" description="ANTAR" evidence="2">
    <location>
        <begin position="113"/>
        <end position="174"/>
    </location>
</feature>
<dbReference type="SMART" id="SM01012">
    <property type="entry name" value="ANTAR"/>
    <property type="match status" value="1"/>
</dbReference>
<dbReference type="Gene3D" id="1.10.10.10">
    <property type="entry name" value="Winged helix-like DNA-binding domain superfamily/Winged helix DNA-binding domain"/>
    <property type="match status" value="1"/>
</dbReference>
<dbReference type="InterPro" id="IPR035965">
    <property type="entry name" value="PAS-like_dom_sf"/>
</dbReference>
<dbReference type="Pfam" id="PF03861">
    <property type="entry name" value="ANTAR"/>
    <property type="match status" value="1"/>
</dbReference>
<comment type="caution">
    <text evidence="3">The sequence shown here is derived from an EMBL/GenBank/DDBJ whole genome shotgun (WGS) entry which is preliminary data.</text>
</comment>
<dbReference type="NCBIfam" id="TIGR00229">
    <property type="entry name" value="sensory_box"/>
    <property type="match status" value="1"/>
</dbReference>
<dbReference type="Pfam" id="PF08447">
    <property type="entry name" value="PAS_3"/>
    <property type="match status" value="1"/>
</dbReference>
<dbReference type="SUPFAM" id="SSF55785">
    <property type="entry name" value="PYP-like sensor domain (PAS domain)"/>
    <property type="match status" value="1"/>
</dbReference>
<dbReference type="InterPro" id="IPR005561">
    <property type="entry name" value="ANTAR"/>
</dbReference>
<dbReference type="InterPro" id="IPR013655">
    <property type="entry name" value="PAS_fold_3"/>
</dbReference>
<accession>A0ABS4ZSD1</accession>
<dbReference type="InterPro" id="IPR036388">
    <property type="entry name" value="WH-like_DNA-bd_sf"/>
</dbReference>
<proteinExistence type="predicted"/>
<evidence type="ECO:0000259" key="1">
    <source>
        <dbReference type="PROSITE" id="PS50112"/>
    </source>
</evidence>
<organism evidence="3 4">
    <name type="scientific">Mycolicibacterium lutetiense</name>
    <dbReference type="NCBI Taxonomy" id="1641992"/>
    <lineage>
        <taxon>Bacteria</taxon>
        <taxon>Bacillati</taxon>
        <taxon>Actinomycetota</taxon>
        <taxon>Actinomycetes</taxon>
        <taxon>Mycobacteriales</taxon>
        <taxon>Mycobacteriaceae</taxon>
        <taxon>Mycolicibacterium</taxon>
    </lineage>
</organism>
<dbReference type="CDD" id="cd00130">
    <property type="entry name" value="PAS"/>
    <property type="match status" value="1"/>
</dbReference>
<dbReference type="PROSITE" id="PS50112">
    <property type="entry name" value="PAS"/>
    <property type="match status" value="1"/>
</dbReference>
<gene>
    <name evidence="3" type="ORF">JOF57_002333</name>
</gene>
<name>A0ABS4ZSD1_9MYCO</name>
<evidence type="ECO:0000313" key="3">
    <source>
        <dbReference type="EMBL" id="MBP2452420.1"/>
    </source>
</evidence>
<evidence type="ECO:0000259" key="2">
    <source>
        <dbReference type="PROSITE" id="PS50921"/>
    </source>
</evidence>
<reference evidence="3 4" key="1">
    <citation type="submission" date="2021-03" db="EMBL/GenBank/DDBJ databases">
        <title>Sequencing the genomes of 1000 actinobacteria strains.</title>
        <authorList>
            <person name="Klenk H.-P."/>
        </authorList>
    </citation>
    <scope>NUCLEOTIDE SEQUENCE [LARGE SCALE GENOMIC DNA]</scope>
    <source>
        <strain evidence="3 4">DSM 46713</strain>
    </source>
</reference>
<feature type="domain" description="PAS" evidence="1">
    <location>
        <begin position="24"/>
        <end position="69"/>
    </location>
</feature>
<dbReference type="InterPro" id="IPR000014">
    <property type="entry name" value="PAS"/>
</dbReference>
<keyword evidence="4" id="KW-1185">Reference proteome</keyword>
<dbReference type="Gene3D" id="3.30.450.20">
    <property type="entry name" value="PAS domain"/>
    <property type="match status" value="1"/>
</dbReference>
<protein>
    <submittedName>
        <fullName evidence="3">PAS domain S-box-containing protein</fullName>
    </submittedName>
</protein>